<evidence type="ECO:0000256" key="3">
    <source>
        <dbReference type="SAM" id="MobiDB-lite"/>
    </source>
</evidence>
<sequence>MQNILDKAYDKYALTSSAPSDAHTDLLCDPNLVEDYSDILKTMPKKLRLDEENTSVNGSVVINTASSQNWPEKDTKPVKPTVVSTPALQTEETEATQEPALAEPSNDTDYEYSDSEFEEDMENRLEDLRSSAKHGTGMAFFTQDNDSESEVHHRDFSDSSSEEDDLTTSFTSIKPYSESNNSDGEDDEIEEEFQALAPPEEIDPSKLYALYPFRGPDPSHCQLYQDQDCILLNDQDSYWWLVKRCNDGKIGFAPAEILETFPERLARLNCWKNENMSSQSVDSADLKTKTTTEQSAEDSTDHQLPYSKGNKSVSFNDVVSYAERFLQDSEREGSLADLEELDDTDKEESDRNKSTDTVGDIYEAALHVDDDDDDASEAVSDVSFNTGTTLPLHVKKVRNTGVDRKAEETADSKPHIFETQELDTHLSPFVGEKKEHKLLRAADDGLHQTFQAPIIPFAGHKEMPKSNSNYSISTIGEYSPSSSEWTNDSPQINNGIFEVDTVTAESIPSSRAIKDISQLVKSNENEEESQGPEEGAIQSEPVKCIPGDVQESKDSNHPEILEEPVSQESEAQPHAENHNNKDEKHSTTSCITPGPPGVYPLAQHISHRESISASSDDSCIDEGRGTSTTTINSTFSLNEAKHNHNHHPIVHELYNPLFGKIDDLLERLNSVINE</sequence>
<name>A0A1G4KC68_9SACH</name>
<keyword evidence="1 2" id="KW-0728">SH3 domain</keyword>
<feature type="compositionally biased region" description="Acidic residues" evidence="3">
    <location>
        <begin position="337"/>
        <end position="347"/>
    </location>
</feature>
<dbReference type="PANTHER" id="PTHR47775">
    <property type="entry name" value="BUD SITE SELECTION PROTEIN 14"/>
    <property type="match status" value="1"/>
</dbReference>
<dbReference type="Pfam" id="PF00018">
    <property type="entry name" value="SH3_1"/>
    <property type="match status" value="1"/>
</dbReference>
<feature type="region of interest" description="Disordered" evidence="3">
    <location>
        <begin position="332"/>
        <end position="358"/>
    </location>
</feature>
<reference evidence="6" key="1">
    <citation type="submission" date="2016-03" db="EMBL/GenBank/DDBJ databases">
        <authorList>
            <person name="Devillers Hugo."/>
        </authorList>
    </citation>
    <scope>NUCLEOTIDE SEQUENCE [LARGE SCALE GENOMIC DNA]</scope>
</reference>
<feature type="region of interest" description="Disordered" evidence="3">
    <location>
        <begin position="138"/>
        <end position="190"/>
    </location>
</feature>
<dbReference type="GO" id="GO:0015630">
    <property type="term" value="C:microtubule cytoskeleton"/>
    <property type="evidence" value="ECO:0007669"/>
    <property type="project" value="TreeGrafter"/>
</dbReference>
<dbReference type="Proteomes" id="UP000191144">
    <property type="component" value="Chromosome G"/>
</dbReference>
<dbReference type="GO" id="GO:0008104">
    <property type="term" value="P:intracellular protein localization"/>
    <property type="evidence" value="ECO:0007669"/>
    <property type="project" value="TreeGrafter"/>
</dbReference>
<dbReference type="OrthoDB" id="196165at2759"/>
<dbReference type="GO" id="GO:0030950">
    <property type="term" value="P:establishment or maintenance of actin cytoskeleton polarity"/>
    <property type="evidence" value="ECO:0007669"/>
    <property type="project" value="TreeGrafter"/>
</dbReference>
<organism evidence="5 6">
    <name type="scientific">Lachancea meyersii CBS 8951</name>
    <dbReference type="NCBI Taxonomy" id="1266667"/>
    <lineage>
        <taxon>Eukaryota</taxon>
        <taxon>Fungi</taxon>
        <taxon>Dikarya</taxon>
        <taxon>Ascomycota</taxon>
        <taxon>Saccharomycotina</taxon>
        <taxon>Saccharomycetes</taxon>
        <taxon>Saccharomycetales</taxon>
        <taxon>Saccharomycetaceae</taxon>
        <taxon>Lachancea</taxon>
    </lineage>
</organism>
<feature type="compositionally biased region" description="Basic and acidic residues" evidence="3">
    <location>
        <begin position="550"/>
        <end position="560"/>
    </location>
</feature>
<feature type="compositionally biased region" description="Low complexity" evidence="3">
    <location>
        <begin position="85"/>
        <end position="104"/>
    </location>
</feature>
<dbReference type="GO" id="GO:0051286">
    <property type="term" value="C:cell tip"/>
    <property type="evidence" value="ECO:0007669"/>
    <property type="project" value="TreeGrafter"/>
</dbReference>
<gene>
    <name evidence="5" type="ORF">LAME_0G19614G</name>
</gene>
<dbReference type="Gene3D" id="2.30.30.40">
    <property type="entry name" value="SH3 Domains"/>
    <property type="match status" value="1"/>
</dbReference>
<dbReference type="AlphaFoldDB" id="A0A1G4KC68"/>
<feature type="domain" description="SH3" evidence="4">
    <location>
        <begin position="202"/>
        <end position="263"/>
    </location>
</feature>
<dbReference type="PANTHER" id="PTHR47775:SF1">
    <property type="entry name" value="BUD SITE SELECTION PROTEIN 14"/>
    <property type="match status" value="1"/>
</dbReference>
<evidence type="ECO:0000313" key="5">
    <source>
        <dbReference type="EMBL" id="SCV01953.1"/>
    </source>
</evidence>
<evidence type="ECO:0000313" key="6">
    <source>
        <dbReference type="Proteomes" id="UP000191144"/>
    </source>
</evidence>
<dbReference type="SUPFAM" id="SSF50044">
    <property type="entry name" value="SH3-domain"/>
    <property type="match status" value="1"/>
</dbReference>
<feature type="region of interest" description="Disordered" evidence="3">
    <location>
        <begin position="66"/>
        <end position="124"/>
    </location>
</feature>
<keyword evidence="6" id="KW-1185">Reference proteome</keyword>
<dbReference type="SMART" id="SM00326">
    <property type="entry name" value="SH3"/>
    <property type="match status" value="1"/>
</dbReference>
<dbReference type="EMBL" id="LT598484">
    <property type="protein sequence ID" value="SCV01953.1"/>
    <property type="molecule type" value="Genomic_DNA"/>
</dbReference>
<evidence type="ECO:0000256" key="1">
    <source>
        <dbReference type="ARBA" id="ARBA00022443"/>
    </source>
</evidence>
<dbReference type="InterPro" id="IPR001452">
    <property type="entry name" value="SH3_domain"/>
</dbReference>
<accession>A0A1G4KC68</accession>
<feature type="region of interest" description="Disordered" evidence="3">
    <location>
        <begin position="279"/>
        <end position="308"/>
    </location>
</feature>
<dbReference type="InterPro" id="IPR053039">
    <property type="entry name" value="Polarity_Bud-Selection_Reg"/>
</dbReference>
<evidence type="ECO:0000259" key="4">
    <source>
        <dbReference type="PROSITE" id="PS50002"/>
    </source>
</evidence>
<protein>
    <submittedName>
        <fullName evidence="5">LAME_0G19614g1_1</fullName>
    </submittedName>
</protein>
<dbReference type="InterPro" id="IPR036028">
    <property type="entry name" value="SH3-like_dom_sf"/>
</dbReference>
<proteinExistence type="predicted"/>
<dbReference type="PROSITE" id="PS50002">
    <property type="entry name" value="SH3"/>
    <property type="match status" value="1"/>
</dbReference>
<feature type="compositionally biased region" description="Basic and acidic residues" evidence="3">
    <location>
        <begin position="571"/>
        <end position="586"/>
    </location>
</feature>
<feature type="compositionally biased region" description="Acidic residues" evidence="3">
    <location>
        <begin position="106"/>
        <end position="121"/>
    </location>
</feature>
<evidence type="ECO:0000256" key="2">
    <source>
        <dbReference type="PROSITE-ProRule" id="PRU00192"/>
    </source>
</evidence>
<feature type="region of interest" description="Disordered" evidence="3">
    <location>
        <begin position="520"/>
        <end position="598"/>
    </location>
</feature>